<dbReference type="OrthoDB" id="7771656at2759"/>
<evidence type="ECO:0000313" key="1">
    <source>
        <dbReference type="EMBL" id="SCV00099.1"/>
    </source>
</evidence>
<dbReference type="PANTHER" id="PTHR31047:SF0">
    <property type="entry name" value="MEIOTICALLY UP-REGULATED GENE 157 PROTEIN"/>
    <property type="match status" value="1"/>
</dbReference>
<dbReference type="InterPro" id="IPR012341">
    <property type="entry name" value="6hp_glycosidase-like_sf"/>
</dbReference>
<dbReference type="InterPro" id="IPR008928">
    <property type="entry name" value="6-hairpin_glycosidase_sf"/>
</dbReference>
<name>A0A1G4K821_9SACH</name>
<dbReference type="Proteomes" id="UP000191024">
    <property type="component" value="Chromosome G"/>
</dbReference>
<dbReference type="EMBL" id="LT598469">
    <property type="protein sequence ID" value="SCV00099.1"/>
    <property type="molecule type" value="Genomic_DNA"/>
</dbReference>
<evidence type="ECO:0000313" key="2">
    <source>
        <dbReference type="Proteomes" id="UP000191024"/>
    </source>
</evidence>
<dbReference type="GO" id="GO:0004553">
    <property type="term" value="F:hydrolase activity, hydrolyzing O-glycosyl compounds"/>
    <property type="evidence" value="ECO:0007669"/>
    <property type="project" value="UniProtKB-ARBA"/>
</dbReference>
<dbReference type="AlphaFoldDB" id="A0A1G4K821"/>
<organism evidence="1 2">
    <name type="scientific">Lachancea mirantina</name>
    <dbReference type="NCBI Taxonomy" id="1230905"/>
    <lineage>
        <taxon>Eukaryota</taxon>
        <taxon>Fungi</taxon>
        <taxon>Dikarya</taxon>
        <taxon>Ascomycota</taxon>
        <taxon>Saccharomycotina</taxon>
        <taxon>Saccharomycetes</taxon>
        <taxon>Saccharomycetales</taxon>
        <taxon>Saccharomycetaceae</taxon>
        <taxon>Lachancea</taxon>
    </lineage>
</organism>
<accession>A0A1G4K821</accession>
<gene>
    <name evidence="1" type="ORF">LAMI_0G02872G</name>
</gene>
<dbReference type="Gene3D" id="1.50.10.10">
    <property type="match status" value="1"/>
</dbReference>
<dbReference type="InterPro" id="IPR008313">
    <property type="entry name" value="GH125"/>
</dbReference>
<dbReference type="GO" id="GO:0005975">
    <property type="term" value="P:carbohydrate metabolic process"/>
    <property type="evidence" value="ECO:0007669"/>
    <property type="project" value="InterPro"/>
</dbReference>
<protein>
    <submittedName>
        <fullName evidence="1">LAMI_0G02872g1_1</fullName>
    </submittedName>
</protein>
<dbReference type="SMART" id="SM01149">
    <property type="entry name" value="DUF1237"/>
    <property type="match status" value="1"/>
</dbReference>
<proteinExistence type="predicted"/>
<reference evidence="1 2" key="1">
    <citation type="submission" date="2016-03" db="EMBL/GenBank/DDBJ databases">
        <authorList>
            <person name="Devillers H."/>
        </authorList>
    </citation>
    <scope>NUCLEOTIDE SEQUENCE [LARGE SCALE GENOMIC DNA]</scope>
    <source>
        <strain evidence="1">CBS 11717</strain>
    </source>
</reference>
<dbReference type="SUPFAM" id="SSF48208">
    <property type="entry name" value="Six-hairpin glycosidases"/>
    <property type="match status" value="1"/>
</dbReference>
<dbReference type="Pfam" id="PF06824">
    <property type="entry name" value="Glyco_hydro_125"/>
    <property type="match status" value="1"/>
</dbReference>
<sequence length="613" mass="69693">MRKKNHRILHLILAVGVVYLTYGLFFGDGKQNEELSLRVADELVKDKTENRQYGRIDRTDLALESGFQTIAKSCPNFAQYASKPHTKDSGSEISSRLLPYQRPPEKCRTFRSKLVERFLDEFLAMFKDPNLARLFENAFPNTLDTTILWHVTGNQNMKLNNHRSRHSSFRNSLPETFVVTGDIHAEWLRDSARQLSVYQPFIKEDTSIREMIQGAINSQAQLVQSNPYCNAFHPPVYSPVVRGQGSIDSVYPRPDWRQVFECKYELDSLASFLTISREFYENARPEDRFRFLNEDWILALENLLVVLRMESVSTFDETGVVNPFYYTFQRQTNVASETLPLAGTGNPVKGGTGLVRSAFRPSDDATVFQFLVPANAQMAVELAKTVEILQDYQDSFGELPQGVQHKFNVRLTQLIDRANSFADSIHKGIMEHAVVEHPKFGTVFAYEVDGYGSHLLMDDANIPSLLSLPELGFLERTDKIYQNTRKMITSKDGNPYYIQGTHFQGIGGPHIGIHNAWPMSLIVLIRTSTSDAEIESALKALLENTAGLGLIHESIQAFHEDGSHFTRPWFSWANSEFAKMILQLAETHPHLILEDSHAKDKFQLPKFLHALQA</sequence>
<dbReference type="PANTHER" id="PTHR31047">
    <property type="entry name" value="MEIOTICALLY UP-REGULATED GENE 157 PROTEIN"/>
    <property type="match status" value="1"/>
</dbReference>
<keyword evidence="2" id="KW-1185">Reference proteome</keyword>